<name>A0A6G1IBK6_9PLEO</name>
<gene>
    <name evidence="1" type="ORF">K458DRAFT_212504</name>
</gene>
<dbReference type="PANTHER" id="PTHR42085">
    <property type="entry name" value="F-BOX DOMAIN-CONTAINING PROTEIN"/>
    <property type="match status" value="1"/>
</dbReference>
<evidence type="ECO:0000313" key="2">
    <source>
        <dbReference type="Proteomes" id="UP000799291"/>
    </source>
</evidence>
<organism evidence="1 2">
    <name type="scientific">Lentithecium fluviatile CBS 122367</name>
    <dbReference type="NCBI Taxonomy" id="1168545"/>
    <lineage>
        <taxon>Eukaryota</taxon>
        <taxon>Fungi</taxon>
        <taxon>Dikarya</taxon>
        <taxon>Ascomycota</taxon>
        <taxon>Pezizomycotina</taxon>
        <taxon>Dothideomycetes</taxon>
        <taxon>Pleosporomycetidae</taxon>
        <taxon>Pleosporales</taxon>
        <taxon>Massarineae</taxon>
        <taxon>Lentitheciaceae</taxon>
        <taxon>Lentithecium</taxon>
    </lineage>
</organism>
<keyword evidence="2" id="KW-1185">Reference proteome</keyword>
<dbReference type="AlphaFoldDB" id="A0A6G1IBK6"/>
<protein>
    <submittedName>
        <fullName evidence="1">Uncharacterized protein</fullName>
    </submittedName>
</protein>
<dbReference type="Proteomes" id="UP000799291">
    <property type="component" value="Unassembled WGS sequence"/>
</dbReference>
<reference evidence="1" key="1">
    <citation type="journal article" date="2020" name="Stud. Mycol.">
        <title>101 Dothideomycetes genomes: a test case for predicting lifestyles and emergence of pathogens.</title>
        <authorList>
            <person name="Haridas S."/>
            <person name="Albert R."/>
            <person name="Binder M."/>
            <person name="Bloem J."/>
            <person name="Labutti K."/>
            <person name="Salamov A."/>
            <person name="Andreopoulos B."/>
            <person name="Baker S."/>
            <person name="Barry K."/>
            <person name="Bills G."/>
            <person name="Bluhm B."/>
            <person name="Cannon C."/>
            <person name="Castanera R."/>
            <person name="Culley D."/>
            <person name="Daum C."/>
            <person name="Ezra D."/>
            <person name="Gonzalez J."/>
            <person name="Henrissat B."/>
            <person name="Kuo A."/>
            <person name="Liang C."/>
            <person name="Lipzen A."/>
            <person name="Lutzoni F."/>
            <person name="Magnuson J."/>
            <person name="Mondo S."/>
            <person name="Nolan M."/>
            <person name="Ohm R."/>
            <person name="Pangilinan J."/>
            <person name="Park H.-J."/>
            <person name="Ramirez L."/>
            <person name="Alfaro M."/>
            <person name="Sun H."/>
            <person name="Tritt A."/>
            <person name="Yoshinaga Y."/>
            <person name="Zwiers L.-H."/>
            <person name="Turgeon B."/>
            <person name="Goodwin S."/>
            <person name="Spatafora J."/>
            <person name="Crous P."/>
            <person name="Grigoriev I."/>
        </authorList>
    </citation>
    <scope>NUCLEOTIDE SEQUENCE</scope>
    <source>
        <strain evidence="1">CBS 122367</strain>
    </source>
</reference>
<dbReference type="InterPro" id="IPR038883">
    <property type="entry name" value="AN11006-like"/>
</dbReference>
<dbReference type="EMBL" id="MU005660">
    <property type="protein sequence ID" value="KAF2675617.1"/>
    <property type="molecule type" value="Genomic_DNA"/>
</dbReference>
<proteinExistence type="predicted"/>
<sequence length="263" mass="30613">MGESRSPAPFPFLELPAELRNRIYEYVLAETQPVSCFPCPHVPDAFNLFRSDGIRLHQGINQMKFVCCQLREETARLGPELYDRIIFPCRIDTGTPASVTCARFLNSLATNQKSRLQSIWVHEQVPRKTRSFFKRFFDLRGMVMLARFADENSNVTIMVLLECFKNHPAWVTPLDVGCIIQWALRKNVVWPTAPSRYFRSPLIRSTCERMERLWKEYGLNEAPFPKNLKVFSAEPIEWDIYNDYRNASLEYKTNVASFETEGI</sequence>
<accession>A0A6G1IBK6</accession>
<evidence type="ECO:0000313" key="1">
    <source>
        <dbReference type="EMBL" id="KAF2675617.1"/>
    </source>
</evidence>
<dbReference type="OrthoDB" id="3763763at2759"/>
<dbReference type="PANTHER" id="PTHR42085:SF1">
    <property type="entry name" value="F-BOX DOMAIN-CONTAINING PROTEIN"/>
    <property type="match status" value="1"/>
</dbReference>